<protein>
    <submittedName>
        <fullName evidence="1">Uncharacterized protein</fullName>
    </submittedName>
</protein>
<reference evidence="1 2" key="1">
    <citation type="submission" date="2024-05" db="EMBL/GenBank/DDBJ databases">
        <title>Genome sequencing and assembly of Indian major carp, Cirrhinus mrigala (Hamilton, 1822).</title>
        <authorList>
            <person name="Mohindra V."/>
            <person name="Chowdhury L.M."/>
            <person name="Lal K."/>
            <person name="Jena J.K."/>
        </authorList>
    </citation>
    <scope>NUCLEOTIDE SEQUENCE [LARGE SCALE GENOMIC DNA]</scope>
    <source>
        <strain evidence="1">CM1030</strain>
        <tissue evidence="1">Blood</tissue>
    </source>
</reference>
<proteinExistence type="predicted"/>
<dbReference type="AlphaFoldDB" id="A0ABD0S016"/>
<name>A0ABD0S016_CIRMR</name>
<feature type="non-terminal residue" evidence="1">
    <location>
        <position position="53"/>
    </location>
</feature>
<sequence>NPITEENPKYNANNSLNDSVHCLVAILPADKISLMDQDVINQMRKVREKARDL</sequence>
<comment type="caution">
    <text evidence="1">The sequence shown here is derived from an EMBL/GenBank/DDBJ whole genome shotgun (WGS) entry which is preliminary data.</text>
</comment>
<evidence type="ECO:0000313" key="1">
    <source>
        <dbReference type="EMBL" id="KAL0204143.1"/>
    </source>
</evidence>
<evidence type="ECO:0000313" key="2">
    <source>
        <dbReference type="Proteomes" id="UP001529510"/>
    </source>
</evidence>
<dbReference type="Proteomes" id="UP001529510">
    <property type="component" value="Unassembled WGS sequence"/>
</dbReference>
<gene>
    <name evidence="1" type="ORF">M9458_002161</name>
</gene>
<dbReference type="EMBL" id="JAMKFB020000001">
    <property type="protein sequence ID" value="KAL0204143.1"/>
    <property type="molecule type" value="Genomic_DNA"/>
</dbReference>
<feature type="non-terminal residue" evidence="1">
    <location>
        <position position="1"/>
    </location>
</feature>
<organism evidence="1 2">
    <name type="scientific">Cirrhinus mrigala</name>
    <name type="common">Mrigala</name>
    <dbReference type="NCBI Taxonomy" id="683832"/>
    <lineage>
        <taxon>Eukaryota</taxon>
        <taxon>Metazoa</taxon>
        <taxon>Chordata</taxon>
        <taxon>Craniata</taxon>
        <taxon>Vertebrata</taxon>
        <taxon>Euteleostomi</taxon>
        <taxon>Actinopterygii</taxon>
        <taxon>Neopterygii</taxon>
        <taxon>Teleostei</taxon>
        <taxon>Ostariophysi</taxon>
        <taxon>Cypriniformes</taxon>
        <taxon>Cyprinidae</taxon>
        <taxon>Labeoninae</taxon>
        <taxon>Labeonini</taxon>
        <taxon>Cirrhinus</taxon>
    </lineage>
</organism>
<keyword evidence="2" id="KW-1185">Reference proteome</keyword>
<accession>A0ABD0S016</accession>